<organism evidence="1 2">
    <name type="scientific">Kocuria varians</name>
    <name type="common">Micrococcus varians</name>
    <dbReference type="NCBI Taxonomy" id="1272"/>
    <lineage>
        <taxon>Bacteria</taxon>
        <taxon>Bacillati</taxon>
        <taxon>Actinomycetota</taxon>
        <taxon>Actinomycetes</taxon>
        <taxon>Micrococcales</taxon>
        <taxon>Micrococcaceae</taxon>
        <taxon>Kocuria</taxon>
    </lineage>
</organism>
<dbReference type="RefSeq" id="WP_232300159.1">
    <property type="nucleotide sequence ID" value="NZ_CP059343.1"/>
</dbReference>
<keyword evidence="2" id="KW-1185">Reference proteome</keyword>
<gene>
    <name evidence="1" type="ORF">CIB50_0000893</name>
</gene>
<evidence type="ECO:0000313" key="2">
    <source>
        <dbReference type="Proteomes" id="UP000216825"/>
    </source>
</evidence>
<dbReference type="KEGG" id="kvr:CIB50_0000893"/>
<dbReference type="AlphaFoldDB" id="A0A7D7KYW4"/>
<protein>
    <submittedName>
        <fullName evidence="1">Uncharacterized protein</fullName>
    </submittedName>
</protein>
<dbReference type="Proteomes" id="UP000216825">
    <property type="component" value="Chromosome"/>
</dbReference>
<proteinExistence type="predicted"/>
<reference evidence="1 2" key="2">
    <citation type="submission" date="2020-07" db="EMBL/GenBank/DDBJ databases">
        <title>Genome of starter culture bacteria Kocuria salsicia reveals its technological properties and safety for usage in meat industry.</title>
        <authorList>
            <person name="Michael M."/>
            <person name="Konstantin K."/>
            <person name="Evgenii K."/>
            <person name="Galina S."/>
            <person name="Oksana K."/>
            <person name="Andrei L."/>
        </authorList>
    </citation>
    <scope>NUCLEOTIDE SEQUENCE [LARGE SCALE GENOMIC DNA]</scope>
    <source>
        <strain evidence="1 2">80</strain>
    </source>
</reference>
<reference evidence="2" key="1">
    <citation type="submission" date="2017-08" db="EMBL/GenBank/DDBJ databases">
        <title>Draft Genome Sequence of Kocuria varians 80.</title>
        <authorList>
            <person name="Minaev M."/>
            <person name="Kurbakov K.A."/>
            <person name="Solodovnikova G.I."/>
            <person name="Kuznetsova O.A."/>
            <person name="Lisitsyn A.B."/>
        </authorList>
    </citation>
    <scope>NUCLEOTIDE SEQUENCE [LARGE SCALE GENOMIC DNA]</scope>
    <source>
        <strain evidence="2">80</strain>
    </source>
</reference>
<evidence type="ECO:0000313" key="1">
    <source>
        <dbReference type="EMBL" id="QMS56191.1"/>
    </source>
</evidence>
<dbReference type="EMBL" id="CP059343">
    <property type="protein sequence ID" value="QMS56191.1"/>
    <property type="molecule type" value="Genomic_DNA"/>
</dbReference>
<name>A0A7D7KYW4_KOCVA</name>
<accession>A0A7D7KYW4</accession>
<sequence length="57" mass="5966">MLGSVVFHSVRQFTRSAQRCQVIGSACVVSASEAGARADVDAGLRARPLGDEAARHP</sequence>